<name>A0A401G4I1_9BACT</name>
<keyword evidence="1" id="KW-0808">Transferase</keyword>
<dbReference type="Pfam" id="PF13581">
    <property type="entry name" value="HATPase_c_2"/>
    <property type="match status" value="1"/>
</dbReference>
<reference evidence="4" key="1">
    <citation type="submission" date="2017-11" db="EMBL/GenBank/DDBJ databases">
        <authorList>
            <person name="Watanabe M."/>
            <person name="Kojima H."/>
        </authorList>
    </citation>
    <scope>NUCLEOTIDE SEQUENCE [LARGE SCALE GENOMIC DNA]</scope>
    <source>
        <strain evidence="4">Tokyo 01</strain>
    </source>
</reference>
<sequence>MQRNIMKIIKNFIVKNRLSEFPELAGFLAIFGREHQLTDELVFDITLALEEIFSNIVFYSYADNNEHRIEIHIGLQDDEIILEIRDDGTPFNPLEAPKPDIRRPFSEREPGGLGIFLVHNLMDALDYRTDQGKNILVLKKTARYADLEAS</sequence>
<dbReference type="InterPro" id="IPR050267">
    <property type="entry name" value="Anti-sigma-factor_SerPK"/>
</dbReference>
<organism evidence="3 4">
    <name type="scientific">Desulfonema ishimotonii</name>
    <dbReference type="NCBI Taxonomy" id="45657"/>
    <lineage>
        <taxon>Bacteria</taxon>
        <taxon>Pseudomonadati</taxon>
        <taxon>Thermodesulfobacteriota</taxon>
        <taxon>Desulfobacteria</taxon>
        <taxon>Desulfobacterales</taxon>
        <taxon>Desulfococcaceae</taxon>
        <taxon>Desulfonema</taxon>
    </lineage>
</organism>
<evidence type="ECO:0000313" key="3">
    <source>
        <dbReference type="EMBL" id="GBC64147.1"/>
    </source>
</evidence>
<comment type="caution">
    <text evidence="3">The sequence shown here is derived from an EMBL/GenBank/DDBJ whole genome shotgun (WGS) entry which is preliminary data.</text>
</comment>
<dbReference type="Gene3D" id="3.30.565.10">
    <property type="entry name" value="Histidine kinase-like ATPase, C-terminal domain"/>
    <property type="match status" value="1"/>
</dbReference>
<dbReference type="InterPro" id="IPR003594">
    <property type="entry name" value="HATPase_dom"/>
</dbReference>
<feature type="domain" description="Histidine kinase/HSP90-like ATPase" evidence="2">
    <location>
        <begin position="19"/>
        <end position="140"/>
    </location>
</feature>
<keyword evidence="4" id="KW-1185">Reference proteome</keyword>
<evidence type="ECO:0000256" key="1">
    <source>
        <dbReference type="ARBA" id="ARBA00022527"/>
    </source>
</evidence>
<dbReference type="GO" id="GO:0005524">
    <property type="term" value="F:ATP binding"/>
    <property type="evidence" value="ECO:0007669"/>
    <property type="project" value="UniProtKB-KW"/>
</dbReference>
<protein>
    <submittedName>
        <fullName evidence="3">ATP-binding protein</fullName>
    </submittedName>
</protein>
<dbReference type="CDD" id="cd16936">
    <property type="entry name" value="HATPase_RsbW-like"/>
    <property type="match status" value="1"/>
</dbReference>
<dbReference type="OrthoDB" id="9792240at2"/>
<dbReference type="PANTHER" id="PTHR35526">
    <property type="entry name" value="ANTI-SIGMA-F FACTOR RSBW-RELATED"/>
    <property type="match status" value="1"/>
</dbReference>
<keyword evidence="3" id="KW-0067">ATP-binding</keyword>
<dbReference type="GO" id="GO:0004674">
    <property type="term" value="F:protein serine/threonine kinase activity"/>
    <property type="evidence" value="ECO:0007669"/>
    <property type="project" value="UniProtKB-KW"/>
</dbReference>
<keyword evidence="3" id="KW-0547">Nucleotide-binding</keyword>
<proteinExistence type="predicted"/>
<evidence type="ECO:0000313" key="4">
    <source>
        <dbReference type="Proteomes" id="UP000288096"/>
    </source>
</evidence>
<dbReference type="EMBL" id="BEXT01000001">
    <property type="protein sequence ID" value="GBC64147.1"/>
    <property type="molecule type" value="Genomic_DNA"/>
</dbReference>
<evidence type="ECO:0000259" key="2">
    <source>
        <dbReference type="Pfam" id="PF13581"/>
    </source>
</evidence>
<gene>
    <name evidence="3" type="ORF">DENIS_5165</name>
</gene>
<reference evidence="4" key="2">
    <citation type="submission" date="2019-01" db="EMBL/GenBank/DDBJ databases">
        <title>Genome sequence of Desulfonema ishimotonii strain Tokyo 01.</title>
        <authorList>
            <person name="Fukui M."/>
        </authorList>
    </citation>
    <scope>NUCLEOTIDE SEQUENCE [LARGE SCALE GENOMIC DNA]</scope>
    <source>
        <strain evidence="4">Tokyo 01</strain>
    </source>
</reference>
<accession>A0A401G4I1</accession>
<dbReference type="SUPFAM" id="SSF55874">
    <property type="entry name" value="ATPase domain of HSP90 chaperone/DNA topoisomerase II/histidine kinase"/>
    <property type="match status" value="1"/>
</dbReference>
<dbReference type="Proteomes" id="UP000288096">
    <property type="component" value="Unassembled WGS sequence"/>
</dbReference>
<keyword evidence="1" id="KW-0418">Kinase</keyword>
<keyword evidence="1" id="KW-0723">Serine/threonine-protein kinase</keyword>
<dbReference type="AlphaFoldDB" id="A0A401G4I1"/>
<dbReference type="InterPro" id="IPR036890">
    <property type="entry name" value="HATPase_C_sf"/>
</dbReference>